<name>A0AAE0BDQ1_9CHLO</name>
<evidence type="ECO:0000256" key="1">
    <source>
        <dbReference type="SAM" id="MobiDB-lite"/>
    </source>
</evidence>
<keyword evidence="2" id="KW-0812">Transmembrane</keyword>
<evidence type="ECO:0000313" key="3">
    <source>
        <dbReference type="EMBL" id="KAK3234703.1"/>
    </source>
</evidence>
<dbReference type="EMBL" id="LGRX02035481">
    <property type="protein sequence ID" value="KAK3234703.1"/>
    <property type="molecule type" value="Genomic_DNA"/>
</dbReference>
<keyword evidence="2" id="KW-1133">Transmembrane helix</keyword>
<dbReference type="Proteomes" id="UP001190700">
    <property type="component" value="Unassembled WGS sequence"/>
</dbReference>
<organism evidence="3 4">
    <name type="scientific">Cymbomonas tetramitiformis</name>
    <dbReference type="NCBI Taxonomy" id="36881"/>
    <lineage>
        <taxon>Eukaryota</taxon>
        <taxon>Viridiplantae</taxon>
        <taxon>Chlorophyta</taxon>
        <taxon>Pyramimonadophyceae</taxon>
        <taxon>Pyramimonadales</taxon>
        <taxon>Pyramimonadaceae</taxon>
        <taxon>Cymbomonas</taxon>
    </lineage>
</organism>
<feature type="region of interest" description="Disordered" evidence="1">
    <location>
        <begin position="77"/>
        <end position="97"/>
    </location>
</feature>
<feature type="transmembrane region" description="Helical" evidence="2">
    <location>
        <begin position="100"/>
        <end position="123"/>
    </location>
</feature>
<sequence length="133" mass="13752">MILAEIRDALVVLITVEVVGFAHTSEAAKAKDAMQYSADTGVLAETAFSNGLPNTGLTMDPEASSVETYRGDLVLDVDTSSSTDSDDDSGGNDADNGSSVVGIVCGVAAAFMAICIIGSLVMYRRQKVKKKGA</sequence>
<evidence type="ECO:0000313" key="4">
    <source>
        <dbReference type="Proteomes" id="UP001190700"/>
    </source>
</evidence>
<accession>A0AAE0BDQ1</accession>
<protein>
    <submittedName>
        <fullName evidence="3">Uncharacterized protein</fullName>
    </submittedName>
</protein>
<comment type="caution">
    <text evidence="3">The sequence shown here is derived from an EMBL/GenBank/DDBJ whole genome shotgun (WGS) entry which is preliminary data.</text>
</comment>
<keyword evidence="2" id="KW-0472">Membrane</keyword>
<dbReference type="AlphaFoldDB" id="A0AAE0BDQ1"/>
<proteinExistence type="predicted"/>
<keyword evidence="4" id="KW-1185">Reference proteome</keyword>
<gene>
    <name evidence="3" type="ORF">CYMTET_55048</name>
</gene>
<reference evidence="3 4" key="1">
    <citation type="journal article" date="2015" name="Genome Biol. Evol.">
        <title>Comparative Genomics of a Bacterivorous Green Alga Reveals Evolutionary Causalities and Consequences of Phago-Mixotrophic Mode of Nutrition.</title>
        <authorList>
            <person name="Burns J.A."/>
            <person name="Paasch A."/>
            <person name="Narechania A."/>
            <person name="Kim E."/>
        </authorList>
    </citation>
    <scope>NUCLEOTIDE SEQUENCE [LARGE SCALE GENOMIC DNA]</scope>
    <source>
        <strain evidence="3 4">PLY_AMNH</strain>
    </source>
</reference>
<evidence type="ECO:0000256" key="2">
    <source>
        <dbReference type="SAM" id="Phobius"/>
    </source>
</evidence>